<feature type="active site" evidence="10">
    <location>
        <position position="185"/>
    </location>
</feature>
<comment type="subcellular location">
    <subcellularLocation>
        <location evidence="1">Secreted</location>
    </subcellularLocation>
</comment>
<dbReference type="PRINTS" id="PR00129">
    <property type="entry name" value="CUTINASE"/>
</dbReference>
<dbReference type="InterPro" id="IPR043579">
    <property type="entry name" value="CUTINASE_2"/>
</dbReference>
<evidence type="ECO:0000256" key="2">
    <source>
        <dbReference type="ARBA" id="ARBA00007534"/>
    </source>
</evidence>
<dbReference type="GeneID" id="96006731"/>
<organism evidence="14 15">
    <name type="scientific">Cladosporium halotolerans</name>
    <dbReference type="NCBI Taxonomy" id="1052096"/>
    <lineage>
        <taxon>Eukaryota</taxon>
        <taxon>Fungi</taxon>
        <taxon>Dikarya</taxon>
        <taxon>Ascomycota</taxon>
        <taxon>Pezizomycotina</taxon>
        <taxon>Dothideomycetes</taxon>
        <taxon>Dothideomycetidae</taxon>
        <taxon>Cladosporiales</taxon>
        <taxon>Cladosporiaceae</taxon>
        <taxon>Cladosporium</taxon>
    </lineage>
</organism>
<reference evidence="14 15" key="1">
    <citation type="journal article" date="2020" name="Microbiol. Resour. Announc.">
        <title>Draft Genome Sequence of a Cladosporium Species Isolated from the Mesophotic Ascidian Didemnum maculosum.</title>
        <authorList>
            <person name="Gioti A."/>
            <person name="Siaperas R."/>
            <person name="Nikolaivits E."/>
            <person name="Le Goff G."/>
            <person name="Ouazzani J."/>
            <person name="Kotoulas G."/>
            <person name="Topakas E."/>
        </authorList>
    </citation>
    <scope>NUCLEOTIDE SEQUENCE [LARGE SCALE GENOMIC DNA]</scope>
    <source>
        <strain evidence="14 15">TM138-S3</strain>
    </source>
</reference>
<dbReference type="RefSeq" id="XP_069229615.1">
    <property type="nucleotide sequence ID" value="XM_069373893.1"/>
</dbReference>
<feature type="region of interest" description="Disordered" evidence="12">
    <location>
        <begin position="216"/>
        <end position="256"/>
    </location>
</feature>
<feature type="compositionally biased region" description="Low complexity" evidence="12">
    <location>
        <begin position="227"/>
        <end position="256"/>
    </location>
</feature>
<evidence type="ECO:0000256" key="6">
    <source>
        <dbReference type="ARBA" id="ARBA00022729"/>
    </source>
</evidence>
<keyword evidence="8 11" id="KW-1015">Disulfide bond</keyword>
<comment type="catalytic activity">
    <reaction evidence="9">
        <text>cutin + H2O = cutin monomers.</text>
        <dbReference type="EC" id="3.1.1.74"/>
    </reaction>
</comment>
<keyword evidence="7" id="KW-0378">Hydrolase</keyword>
<dbReference type="EC" id="3.1.1.74" evidence="3"/>
<evidence type="ECO:0000256" key="8">
    <source>
        <dbReference type="ARBA" id="ARBA00023157"/>
    </source>
</evidence>
<evidence type="ECO:0000256" key="5">
    <source>
        <dbReference type="ARBA" id="ARBA00022525"/>
    </source>
</evidence>
<dbReference type="GO" id="GO:0005576">
    <property type="term" value="C:extracellular region"/>
    <property type="evidence" value="ECO:0007669"/>
    <property type="project" value="UniProtKB-SubCell"/>
</dbReference>
<keyword evidence="6 13" id="KW-0732">Signal</keyword>
<feature type="chain" id="PRO_5044311323" description="cutinase" evidence="13">
    <location>
        <begin position="20"/>
        <end position="325"/>
    </location>
</feature>
<evidence type="ECO:0000256" key="10">
    <source>
        <dbReference type="PIRSR" id="PIRSR611150-1"/>
    </source>
</evidence>
<feature type="region of interest" description="Disordered" evidence="12">
    <location>
        <begin position="273"/>
        <end position="304"/>
    </location>
</feature>
<feature type="compositionally biased region" description="Low complexity" evidence="12">
    <location>
        <begin position="283"/>
        <end position="295"/>
    </location>
</feature>
<evidence type="ECO:0000256" key="9">
    <source>
        <dbReference type="ARBA" id="ARBA00034045"/>
    </source>
</evidence>
<evidence type="ECO:0000313" key="15">
    <source>
        <dbReference type="Proteomes" id="UP000803884"/>
    </source>
</evidence>
<feature type="disulfide bond" evidence="11">
    <location>
        <begin position="181"/>
        <end position="188"/>
    </location>
</feature>
<dbReference type="SMART" id="SM01110">
    <property type="entry name" value="Cutinase"/>
    <property type="match status" value="1"/>
</dbReference>
<keyword evidence="5" id="KW-0964">Secreted</keyword>
<accession>A0AB34KT21</accession>
<evidence type="ECO:0000256" key="13">
    <source>
        <dbReference type="SAM" id="SignalP"/>
    </source>
</evidence>
<dbReference type="SUPFAM" id="SSF53474">
    <property type="entry name" value="alpha/beta-Hydrolases"/>
    <property type="match status" value="1"/>
</dbReference>
<evidence type="ECO:0000256" key="3">
    <source>
        <dbReference type="ARBA" id="ARBA00013095"/>
    </source>
</evidence>
<dbReference type="EMBL" id="JAAQHG020000014">
    <property type="protein sequence ID" value="KAL1586510.1"/>
    <property type="molecule type" value="Genomic_DNA"/>
</dbReference>
<keyword evidence="4" id="KW-0719">Serine esterase</keyword>
<sequence length="325" mass="31014">MQYTATLSYLLYAASIALAAPVEKRQFSGFSGLGGGGGSSTRNDIVDGKCAPVTFIFARGSTEPGNMGSSVGPAIASALTDSLGDDGVAIQGVDYEATIASNANMGREGGPVMAKLVSQTKSNCPDSKIALGGYSQGGFVVSNAISSAGVNPDDIAAAVVYGDPSRQAAGGLDASKVKDYCVSGDGVCSGTFAITAAHLAYTSNGDTEDGAKFIISKTQGGSGTSSGGSSSSSGSSDATSSSAPATTSAASSSGSSSGLGSFGGLGGSSGSSGLGNFGGSSGSGSSWLSGLTNRGSTGGSGSSWLSGLSGLSGSGSSGSSGSSFF</sequence>
<dbReference type="GO" id="GO:0050525">
    <property type="term" value="F:cutinase activity"/>
    <property type="evidence" value="ECO:0007669"/>
    <property type="project" value="UniProtKB-EC"/>
</dbReference>
<dbReference type="PROSITE" id="PS00931">
    <property type="entry name" value="CUTINASE_2"/>
    <property type="match status" value="1"/>
</dbReference>
<name>A0AB34KT21_9PEZI</name>
<keyword evidence="15" id="KW-1185">Reference proteome</keyword>
<evidence type="ECO:0000256" key="7">
    <source>
        <dbReference type="ARBA" id="ARBA00022801"/>
    </source>
</evidence>
<feature type="disulfide bond" evidence="11">
    <location>
        <begin position="50"/>
        <end position="124"/>
    </location>
</feature>
<feature type="active site" description="Proton donor/acceptor" evidence="10">
    <location>
        <position position="198"/>
    </location>
</feature>
<proteinExistence type="inferred from homology"/>
<dbReference type="AlphaFoldDB" id="A0AB34KT21"/>
<dbReference type="PANTHER" id="PTHR48250:SF3">
    <property type="entry name" value="CUTINASE 1-RELATED"/>
    <property type="match status" value="1"/>
</dbReference>
<dbReference type="Pfam" id="PF01083">
    <property type="entry name" value="Cutinase"/>
    <property type="match status" value="1"/>
</dbReference>
<evidence type="ECO:0000256" key="12">
    <source>
        <dbReference type="SAM" id="MobiDB-lite"/>
    </source>
</evidence>
<evidence type="ECO:0000256" key="11">
    <source>
        <dbReference type="PIRSR" id="PIRSR611150-2"/>
    </source>
</evidence>
<comment type="similarity">
    <text evidence="2">Belongs to the cutinase family.</text>
</comment>
<feature type="active site" description="Nucleophile" evidence="10">
    <location>
        <position position="135"/>
    </location>
</feature>
<feature type="compositionally biased region" description="Gly residues" evidence="12">
    <location>
        <begin position="273"/>
        <end position="282"/>
    </location>
</feature>
<protein>
    <recommendedName>
        <fullName evidence="3">cutinase</fullName>
        <ecNumber evidence="3">3.1.1.74</ecNumber>
    </recommendedName>
</protein>
<dbReference type="InterPro" id="IPR000675">
    <property type="entry name" value="Cutinase/axe"/>
</dbReference>
<evidence type="ECO:0000256" key="1">
    <source>
        <dbReference type="ARBA" id="ARBA00004613"/>
    </source>
</evidence>
<dbReference type="PANTHER" id="PTHR48250">
    <property type="entry name" value="CUTINASE 2-RELATED"/>
    <property type="match status" value="1"/>
</dbReference>
<evidence type="ECO:0000256" key="4">
    <source>
        <dbReference type="ARBA" id="ARBA00022487"/>
    </source>
</evidence>
<evidence type="ECO:0000313" key="14">
    <source>
        <dbReference type="EMBL" id="KAL1586510.1"/>
    </source>
</evidence>
<dbReference type="InterPro" id="IPR011150">
    <property type="entry name" value="Cutinase_monf"/>
</dbReference>
<gene>
    <name evidence="14" type="ORF">WHR41_05288</name>
</gene>
<dbReference type="InterPro" id="IPR029058">
    <property type="entry name" value="AB_hydrolase_fold"/>
</dbReference>
<dbReference type="Gene3D" id="3.40.50.1820">
    <property type="entry name" value="alpha/beta hydrolase"/>
    <property type="match status" value="1"/>
</dbReference>
<comment type="caution">
    <text evidence="14">The sequence shown here is derived from an EMBL/GenBank/DDBJ whole genome shotgun (WGS) entry which is preliminary data.</text>
</comment>
<dbReference type="GO" id="GO:0016052">
    <property type="term" value="P:carbohydrate catabolic process"/>
    <property type="evidence" value="ECO:0007669"/>
    <property type="project" value="TreeGrafter"/>
</dbReference>
<dbReference type="Proteomes" id="UP000803884">
    <property type="component" value="Unassembled WGS sequence"/>
</dbReference>
<feature type="signal peptide" evidence="13">
    <location>
        <begin position="1"/>
        <end position="19"/>
    </location>
</feature>